<keyword evidence="2 10" id="KW-0812">Transmembrane</keyword>
<evidence type="ECO:0000256" key="1">
    <source>
        <dbReference type="ARBA" id="ARBA00004479"/>
    </source>
</evidence>
<organism evidence="14 15">
    <name type="scientific">Poecilia reticulata</name>
    <name type="common">Guppy</name>
    <name type="synonym">Acanthophacelus reticulatus</name>
    <dbReference type="NCBI Taxonomy" id="8081"/>
    <lineage>
        <taxon>Eukaryota</taxon>
        <taxon>Metazoa</taxon>
        <taxon>Chordata</taxon>
        <taxon>Craniata</taxon>
        <taxon>Vertebrata</taxon>
        <taxon>Euteleostomi</taxon>
        <taxon>Actinopterygii</taxon>
        <taxon>Neopterygii</taxon>
        <taxon>Teleostei</taxon>
        <taxon>Neoteleostei</taxon>
        <taxon>Acanthomorphata</taxon>
        <taxon>Ovalentaria</taxon>
        <taxon>Atherinomorphae</taxon>
        <taxon>Cyprinodontiformes</taxon>
        <taxon>Poeciliidae</taxon>
        <taxon>Poeciliinae</taxon>
        <taxon>Poecilia</taxon>
    </lineage>
</organism>
<dbReference type="GO" id="GO:0006508">
    <property type="term" value="P:proteolysis"/>
    <property type="evidence" value="ECO:0007669"/>
    <property type="project" value="InterPro"/>
</dbReference>
<dbReference type="Pfam" id="PF01562">
    <property type="entry name" value="Pep_M12B_propep"/>
    <property type="match status" value="1"/>
</dbReference>
<feature type="domain" description="Disintegrin" evidence="12">
    <location>
        <begin position="515"/>
        <end position="601"/>
    </location>
</feature>
<dbReference type="InterPro" id="IPR001762">
    <property type="entry name" value="Disintegrin_dom"/>
</dbReference>
<keyword evidence="4 10" id="KW-0472">Membrane</keyword>
<feature type="domain" description="EGF-like" evidence="11">
    <location>
        <begin position="747"/>
        <end position="779"/>
    </location>
</feature>
<dbReference type="PANTHER" id="PTHR11905:SF112">
    <property type="entry name" value="DISINTEGRIN AND METALLOPROTEINASE DOMAIN-CONTAINING PROTEIN 12"/>
    <property type="match status" value="1"/>
</dbReference>
<dbReference type="GeneTree" id="ENSGT00940000155495"/>
<feature type="region of interest" description="Disordered" evidence="9">
    <location>
        <begin position="920"/>
        <end position="949"/>
    </location>
</feature>
<dbReference type="InterPro" id="IPR036436">
    <property type="entry name" value="Disintegrin_dom_sf"/>
</dbReference>
<reference evidence="14" key="3">
    <citation type="submission" date="2025-09" db="UniProtKB">
        <authorList>
            <consortium name="Ensembl"/>
        </authorList>
    </citation>
    <scope>IDENTIFICATION</scope>
    <source>
        <strain evidence="14">Guanapo</strain>
    </source>
</reference>
<dbReference type="CTD" id="563275"/>
<dbReference type="SUPFAM" id="SSF55486">
    <property type="entry name" value="Metalloproteases ('zincins'), catalytic domain"/>
    <property type="match status" value="1"/>
</dbReference>
<dbReference type="PROSITE" id="PS00427">
    <property type="entry name" value="DISINTEGRIN_1"/>
    <property type="match status" value="1"/>
</dbReference>
<dbReference type="PRINTS" id="PR00289">
    <property type="entry name" value="DISINTEGRIN"/>
</dbReference>
<keyword evidence="8" id="KW-0479">Metal-binding</keyword>
<feature type="region of interest" description="Disordered" evidence="9">
    <location>
        <begin position="964"/>
        <end position="1037"/>
    </location>
</feature>
<dbReference type="SMART" id="SM00050">
    <property type="entry name" value="DISIN"/>
    <property type="match status" value="1"/>
</dbReference>
<evidence type="ECO:0000259" key="13">
    <source>
        <dbReference type="PROSITE" id="PS50215"/>
    </source>
</evidence>
<dbReference type="InterPro" id="IPR001590">
    <property type="entry name" value="Peptidase_M12B"/>
</dbReference>
<evidence type="ECO:0000256" key="9">
    <source>
        <dbReference type="SAM" id="MobiDB-lite"/>
    </source>
</evidence>
<dbReference type="CDD" id="cd04269">
    <property type="entry name" value="ZnMc_adamalysin_II_like"/>
    <property type="match status" value="1"/>
</dbReference>
<dbReference type="Pfam" id="PF00200">
    <property type="entry name" value="Disintegrin"/>
    <property type="match status" value="1"/>
</dbReference>
<dbReference type="InterPro" id="IPR024079">
    <property type="entry name" value="MetalloPept_cat_dom_sf"/>
</dbReference>
<dbReference type="Pfam" id="PF01421">
    <property type="entry name" value="Reprolysin"/>
    <property type="match status" value="1"/>
</dbReference>
<dbReference type="STRING" id="8081.ENSPREP00000017388"/>
<evidence type="ECO:0000259" key="12">
    <source>
        <dbReference type="PROSITE" id="PS50214"/>
    </source>
</evidence>
<accession>A0A3P9P6Q5</accession>
<dbReference type="GO" id="GO:0016020">
    <property type="term" value="C:membrane"/>
    <property type="evidence" value="ECO:0007669"/>
    <property type="project" value="UniProtKB-SubCell"/>
</dbReference>
<feature type="domain" description="Peptidase M12B" evidence="13">
    <location>
        <begin position="305"/>
        <end position="507"/>
    </location>
</feature>
<evidence type="ECO:0000256" key="10">
    <source>
        <dbReference type="SAM" id="Phobius"/>
    </source>
</evidence>
<dbReference type="Proteomes" id="UP000242638">
    <property type="component" value="Unassembled WGS sequence"/>
</dbReference>
<reference evidence="15" key="1">
    <citation type="submission" date="2013-11" db="EMBL/GenBank/DDBJ databases">
        <title>The genomic landscape of the Guanapo guppy.</title>
        <authorList>
            <person name="Kuenstner A."/>
            <person name="Dreyer C."/>
        </authorList>
    </citation>
    <scope>NUCLEOTIDE SEQUENCE</scope>
    <source>
        <strain evidence="15">Guanapo</strain>
    </source>
</reference>
<feature type="disulfide bond" evidence="7">
    <location>
        <begin position="751"/>
        <end position="761"/>
    </location>
</feature>
<dbReference type="FunFam" id="4.10.70.10:FF:000001">
    <property type="entry name" value="Disintegrin and metalloproteinase domain-containing protein 22"/>
    <property type="match status" value="1"/>
</dbReference>
<keyword evidence="8" id="KW-0862">Zinc</keyword>
<keyword evidence="3 10" id="KW-1133">Transmembrane helix</keyword>
<dbReference type="OMA" id="FAKCEIR"/>
<evidence type="ECO:0000256" key="7">
    <source>
        <dbReference type="PROSITE-ProRule" id="PRU00076"/>
    </source>
</evidence>
<dbReference type="Gene3D" id="3.40.390.10">
    <property type="entry name" value="Collagenase (Catalytic Domain)"/>
    <property type="match status" value="1"/>
</dbReference>
<feature type="disulfide bond" evidence="6">
    <location>
        <begin position="573"/>
        <end position="593"/>
    </location>
</feature>
<dbReference type="Bgee" id="ENSPREG00000011754">
    <property type="expression patterns" value="Expressed in caudal fin and 1 other cell type or tissue"/>
</dbReference>
<feature type="active site" evidence="8">
    <location>
        <position position="442"/>
    </location>
</feature>
<dbReference type="FunFam" id="3.40.390.10:FF:000002">
    <property type="entry name" value="Disintegrin and metalloproteinase domain-containing protein 22"/>
    <property type="match status" value="1"/>
</dbReference>
<dbReference type="Ensembl" id="ENSPRET00000017573.1">
    <property type="protein sequence ID" value="ENSPREP00000017388.1"/>
    <property type="gene ID" value="ENSPREG00000011754.1"/>
</dbReference>
<dbReference type="SUPFAM" id="SSF57552">
    <property type="entry name" value="Blood coagulation inhibitor (disintegrin)"/>
    <property type="match status" value="1"/>
</dbReference>
<feature type="compositionally biased region" description="Pro residues" evidence="9">
    <location>
        <begin position="968"/>
        <end position="977"/>
    </location>
</feature>
<dbReference type="InterPro" id="IPR034027">
    <property type="entry name" value="Reprolysin_adamalysin"/>
</dbReference>
<dbReference type="GeneID" id="103476761"/>
<dbReference type="GO" id="GO:0046872">
    <property type="term" value="F:metal ion binding"/>
    <property type="evidence" value="ECO:0007669"/>
    <property type="project" value="UniProtKB-KW"/>
</dbReference>
<evidence type="ECO:0000313" key="15">
    <source>
        <dbReference type="Proteomes" id="UP000242638"/>
    </source>
</evidence>
<dbReference type="InterPro" id="IPR002870">
    <property type="entry name" value="Peptidase_M12B_N"/>
</dbReference>
<dbReference type="RefSeq" id="XP_008427541.1">
    <property type="nucleotide sequence ID" value="XM_008429319.2"/>
</dbReference>
<reference evidence="14" key="2">
    <citation type="submission" date="2025-08" db="UniProtKB">
        <authorList>
            <consortium name="Ensembl"/>
        </authorList>
    </citation>
    <scope>IDENTIFICATION</scope>
    <source>
        <strain evidence="14">Guanapo</strain>
    </source>
</reference>
<comment type="caution">
    <text evidence="7">Lacks conserved residue(s) required for the propagation of feature annotation.</text>
</comment>
<feature type="region of interest" description="Disordered" evidence="9">
    <location>
        <begin position="842"/>
        <end position="874"/>
    </location>
</feature>
<dbReference type="GO" id="GO:0004222">
    <property type="term" value="F:metalloendopeptidase activity"/>
    <property type="evidence" value="ECO:0007669"/>
    <property type="project" value="InterPro"/>
</dbReference>
<dbReference type="OrthoDB" id="5951731at2759"/>
<feature type="compositionally biased region" description="Pro residues" evidence="9">
    <location>
        <begin position="1005"/>
        <end position="1031"/>
    </location>
</feature>
<name>A0A3P9P6Q5_POERE</name>
<protein>
    <submittedName>
        <fullName evidence="14">ADAM metallopeptidase domain 12</fullName>
    </submittedName>
</protein>
<dbReference type="Pfam" id="PF08516">
    <property type="entry name" value="ADAM_CR"/>
    <property type="match status" value="1"/>
</dbReference>
<evidence type="ECO:0000256" key="6">
    <source>
        <dbReference type="PROSITE-ProRule" id="PRU00068"/>
    </source>
</evidence>
<evidence type="ECO:0000256" key="3">
    <source>
        <dbReference type="ARBA" id="ARBA00022989"/>
    </source>
</evidence>
<dbReference type="SMART" id="SM00608">
    <property type="entry name" value="ACR"/>
    <property type="match status" value="1"/>
</dbReference>
<dbReference type="InterPro" id="IPR018358">
    <property type="entry name" value="Disintegrin_CS"/>
</dbReference>
<dbReference type="InterPro" id="IPR006586">
    <property type="entry name" value="ADAM_Cys-rich"/>
</dbReference>
<feature type="transmembrane region" description="Helical" evidence="10">
    <location>
        <begin position="799"/>
        <end position="821"/>
    </location>
</feature>
<dbReference type="PROSITE" id="PS50026">
    <property type="entry name" value="EGF_3"/>
    <property type="match status" value="1"/>
</dbReference>
<keyword evidence="5 7" id="KW-1015">Disulfide bond</keyword>
<sequence>MFLPPCSLKHVTCFKGKFLHAFKVCFSISPTTVSCFNPSLNQVKLHAEPGGAGLIKLSLCDRKICIFYFFIRAPGVMRHWSRRRNFVFLGFALHVWSLSTALENVKNEVFSLKEGSTPDKAKRQEDAAKPRHHETTVPLILKGKERRPLSQLTPGIYPASLQLVVFAEGEELILSLEKNEGLFASHYTETHYREDGRAVTGTHNFTNNCYYHGEVREHPNSDVTLSACLGLRGFVALENKTFIIEPVSGHDAGAHFIYRVEELKVTPGACGHGFNLSSVAPESHIKSPFQSFHTRHKRHAQKTTKYVELIIVADNREFQKQGRDLEKVKQRLAEIANYVDKFYRALNIRVALVGLEVWSDSDKCPITQDPFTTLHEFLDWRKVKLLPQKPHDNAQLISGVYFQGTTIGMAPIMSMCTVEQSGGIVMDHSENPLGAAVTLAHELGHNFGMNHDTPERGCGCRMTVDRGGCIMTPSTGYPFPTVFSTCSKKDLAASLEKGVGMCLYNMPEVKVLYGGQQCGNGYVEEGEECDCGEPEECMNPCCNATTCTLKGDAVCAHGQCCEDCKLKLAGTMCRESSNSCDLPEFCTGSSPHCPANVYLHDGHACHNVDGYCYNGICQTHEQQCITLWGPGAKPAPGICFERVNSAGDPYGNCGKDSRGSFAKCDARDAKCGKIQCQGGANRPVIGTNAVSIETNIPLQEGGRILCRGTHVYLGDDMPDPGLVLAGTKCGDNMVCLNRQCQNVSVFGVLECSGKCSGRGVCNNKKNCHCEAQWAPPLCEEPGFGGSIDSGPMRLAADSVLITVVVLVTLVSLLVATVIVFLKRKTLLRLFFSHKKTTLEKLRSVEATRPTSPIRTESRYRPTPQRKPPPKPSTANIYKPSFLSAEPLLPPHNFHSHSLRRLPLYQPLHISQPMPVSLSVGHPALPPLPTHDHRALPTHSSVSPAPVPPFLSLPRKQSLYRVDQDFEKPSPPQKPLPADPLGRSSRLGYSITPSGLHIPGTGAIPVPIPKVPRPPPSIPLPNRPVPALPYRPPKNQDC</sequence>
<keyword evidence="7" id="KW-0245">EGF-like domain</keyword>
<evidence type="ECO:0000256" key="8">
    <source>
        <dbReference type="PROSITE-ProRule" id="PRU00276"/>
    </source>
</evidence>
<feature type="disulfide bond" evidence="7">
    <location>
        <begin position="769"/>
        <end position="778"/>
    </location>
</feature>
<feature type="region of interest" description="Disordered" evidence="9">
    <location>
        <begin position="116"/>
        <end position="135"/>
    </location>
</feature>
<dbReference type="Gene3D" id="4.10.70.10">
    <property type="entry name" value="Disintegrin domain"/>
    <property type="match status" value="1"/>
</dbReference>
<feature type="binding site" evidence="8">
    <location>
        <position position="441"/>
    </location>
    <ligand>
        <name>Zn(2+)</name>
        <dbReference type="ChEBI" id="CHEBI:29105"/>
        <note>catalytic</note>
    </ligand>
</feature>
<evidence type="ECO:0000256" key="2">
    <source>
        <dbReference type="ARBA" id="ARBA00022692"/>
    </source>
</evidence>
<evidence type="ECO:0000256" key="5">
    <source>
        <dbReference type="ARBA" id="ARBA00023157"/>
    </source>
</evidence>
<evidence type="ECO:0000313" key="14">
    <source>
        <dbReference type="Ensembl" id="ENSPREP00000017388.1"/>
    </source>
</evidence>
<dbReference type="InterPro" id="IPR000742">
    <property type="entry name" value="EGF"/>
</dbReference>
<evidence type="ECO:0000256" key="4">
    <source>
        <dbReference type="ARBA" id="ARBA00023136"/>
    </source>
</evidence>
<feature type="binding site" evidence="8">
    <location>
        <position position="451"/>
    </location>
    <ligand>
        <name>Zn(2+)</name>
        <dbReference type="ChEBI" id="CHEBI:29105"/>
        <note>catalytic</note>
    </ligand>
</feature>
<dbReference type="PANTHER" id="PTHR11905">
    <property type="entry name" value="ADAM A DISINTEGRIN AND METALLOPROTEASE DOMAIN"/>
    <property type="match status" value="1"/>
</dbReference>
<proteinExistence type="predicted"/>
<feature type="binding site" evidence="8">
    <location>
        <position position="445"/>
    </location>
    <ligand>
        <name>Zn(2+)</name>
        <dbReference type="ChEBI" id="CHEBI:29105"/>
        <note>catalytic</note>
    </ligand>
</feature>
<evidence type="ECO:0000259" key="11">
    <source>
        <dbReference type="PROSITE" id="PS50026"/>
    </source>
</evidence>
<keyword evidence="15" id="KW-1185">Reference proteome</keyword>
<dbReference type="AlphaFoldDB" id="A0A3P9P6Q5"/>
<dbReference type="PROSITE" id="PS50214">
    <property type="entry name" value="DISINTEGRIN_2"/>
    <property type="match status" value="1"/>
</dbReference>
<comment type="subcellular location">
    <subcellularLocation>
        <location evidence="1">Membrane</location>
        <topology evidence="1">Single-pass type I membrane protein</topology>
    </subcellularLocation>
</comment>
<dbReference type="PROSITE" id="PS50215">
    <property type="entry name" value="ADAM_MEPRO"/>
    <property type="match status" value="1"/>
</dbReference>